<keyword evidence="2" id="KW-1185">Reference proteome</keyword>
<sequence length="483" mass="53624">MKARDNNEMQVLRETMASFSPASKVEPNEPVGPDRVFTPESHRSVLDLGRQLVVGNRGMGKSLWTHALTDTAVRSRVADIYGQPQLKKSKVVIGFNGAEKTDPIAPTPDSIERALGGGYTAEDIWRAVIFRAVQEIRSAVEPLQFDKTLAKLKKSPGEFEDALSSVDDDLAKKGTGVLILFDALDRLPGDWQRIRQLTTALLRRAVGLKSFKSIRTKIFIRPDQFSDRSIFQFPDGSKILNDHVDLSWQPHELFGLLFFEIMRGPAGKTALTSVARRINASDALGPMAKQSSGALEDQRNLIKEIAGPYMGTDARRGRVYTWVPLHLSDARNACSPRTFLTAWQKASEHKPVPSDRAVDHLGLIEGVRKASSTRLAELREDYRWIDSALAALKGQFVPIERRELLRIWEDSEVVQGILGEARAGHWLAPVQLADEKNTEALLDAMNSIAVTEERANGKINVPDIFRVEAGIKRKGGVAVPRRT</sequence>
<protein>
    <submittedName>
        <fullName evidence="1">Uncharacterized protein</fullName>
    </submittedName>
</protein>
<proteinExistence type="predicted"/>
<organism evidence="1 2">
    <name type="scientific">Shinella fusca</name>
    <dbReference type="NCBI Taxonomy" id="544480"/>
    <lineage>
        <taxon>Bacteria</taxon>
        <taxon>Pseudomonadati</taxon>
        <taxon>Pseudomonadota</taxon>
        <taxon>Alphaproteobacteria</taxon>
        <taxon>Hyphomicrobiales</taxon>
        <taxon>Rhizobiaceae</taxon>
        <taxon>Shinella</taxon>
    </lineage>
</organism>
<comment type="caution">
    <text evidence="1">The sequence shown here is derived from an EMBL/GenBank/DDBJ whole genome shotgun (WGS) entry which is preliminary data.</text>
</comment>
<evidence type="ECO:0000313" key="2">
    <source>
        <dbReference type="Proteomes" id="UP000535406"/>
    </source>
</evidence>
<evidence type="ECO:0000313" key="1">
    <source>
        <dbReference type="EMBL" id="MBB5045001.1"/>
    </source>
</evidence>
<accession>A0A7W7YZ59</accession>
<dbReference type="EMBL" id="JACHIK010000025">
    <property type="protein sequence ID" value="MBB5045001.1"/>
    <property type="molecule type" value="Genomic_DNA"/>
</dbReference>
<gene>
    <name evidence="1" type="ORF">HNQ66_004429</name>
</gene>
<name>A0A7W7YZ59_9HYPH</name>
<reference evidence="1 2" key="1">
    <citation type="submission" date="2020-08" db="EMBL/GenBank/DDBJ databases">
        <title>Genomic Encyclopedia of Type Strains, Phase IV (KMG-IV): sequencing the most valuable type-strain genomes for metagenomic binning, comparative biology and taxonomic classification.</title>
        <authorList>
            <person name="Goeker M."/>
        </authorList>
    </citation>
    <scope>NUCLEOTIDE SEQUENCE [LARGE SCALE GENOMIC DNA]</scope>
    <source>
        <strain evidence="1 2">DSM 21319</strain>
    </source>
</reference>
<dbReference type="AlphaFoldDB" id="A0A7W7YZ59"/>
<dbReference type="Proteomes" id="UP000535406">
    <property type="component" value="Unassembled WGS sequence"/>
</dbReference>
<dbReference type="RefSeq" id="WP_184146812.1">
    <property type="nucleotide sequence ID" value="NZ_JACHIK010000025.1"/>
</dbReference>